<dbReference type="Pfam" id="PF08443">
    <property type="entry name" value="RimK"/>
    <property type="match status" value="1"/>
</dbReference>
<dbReference type="PROSITE" id="PS50975">
    <property type="entry name" value="ATP_GRASP"/>
    <property type="match status" value="1"/>
</dbReference>
<dbReference type="GO" id="GO:0018169">
    <property type="term" value="F:ribosomal S6-glutamic acid ligase activity"/>
    <property type="evidence" value="ECO:0007669"/>
    <property type="project" value="TreeGrafter"/>
</dbReference>
<name>A0AB74UDQ3_9GAMM</name>
<dbReference type="InterPro" id="IPR013815">
    <property type="entry name" value="ATP_grasp_subdomain_1"/>
</dbReference>
<dbReference type="PANTHER" id="PTHR21621">
    <property type="entry name" value="RIBOSOMAL PROTEIN S6 MODIFICATION PROTEIN"/>
    <property type="match status" value="1"/>
</dbReference>
<dbReference type="Gene3D" id="3.30.1490.20">
    <property type="entry name" value="ATP-grasp fold, A domain"/>
    <property type="match status" value="1"/>
</dbReference>
<dbReference type="SUPFAM" id="SSF56059">
    <property type="entry name" value="Glutathione synthetase ATP-binding domain-like"/>
    <property type="match status" value="1"/>
</dbReference>
<dbReference type="PANTHER" id="PTHR21621:SF0">
    <property type="entry name" value="BETA-CITRYLGLUTAMATE SYNTHASE B-RELATED"/>
    <property type="match status" value="1"/>
</dbReference>
<dbReference type="RefSeq" id="WP_353980122.1">
    <property type="nucleotide sequence ID" value="NZ_CP159578.1"/>
</dbReference>
<organism evidence="5">
    <name type="scientific">Salinicola endophyticus</name>
    <dbReference type="NCBI Taxonomy" id="1949083"/>
    <lineage>
        <taxon>Bacteria</taxon>
        <taxon>Pseudomonadati</taxon>
        <taxon>Pseudomonadota</taxon>
        <taxon>Gammaproteobacteria</taxon>
        <taxon>Oceanospirillales</taxon>
        <taxon>Halomonadaceae</taxon>
        <taxon>Salinicola</taxon>
    </lineage>
</organism>
<keyword evidence="1" id="KW-0464">Manganese</keyword>
<dbReference type="Gene3D" id="3.30.470.20">
    <property type="entry name" value="ATP-grasp fold, B domain"/>
    <property type="match status" value="1"/>
</dbReference>
<sequence>MRLITFDVSRTLGMPNVRYIKPERMFDHLDEIQAADWLLFPSYWQVNVLLHALHKRIFPSPATYYLGHDKVEQTRAMRAAFPQHIPPTVIQANTPYGIDAVEAEIGYPMILKEIRSARGNGVHLVERRRELERFAADNPVLYAQPRLPIDRDLRIVLVGDRILASYWRVTPLGGYRANVAQGGRIDHEDIPEAAVALVKRVAAAFQIDHGGFDVAMLGETPILFEFNRLFGTQGIADAGRVTGAAMLDWLGRRELGLTAPVPEAAELPPAWEPPTETACDTRP</sequence>
<gene>
    <name evidence="5" type="ORF">ABV408_17255</name>
</gene>
<dbReference type="AlphaFoldDB" id="A0AB74UDQ3"/>
<protein>
    <recommendedName>
        <fullName evidence="4">ATP-grasp domain-containing protein</fullName>
    </recommendedName>
</protein>
<evidence type="ECO:0000313" key="5">
    <source>
        <dbReference type="EMBL" id="XCJ79172.1"/>
    </source>
</evidence>
<keyword evidence="2" id="KW-0547">Nucleotide-binding</keyword>
<dbReference type="InterPro" id="IPR011761">
    <property type="entry name" value="ATP-grasp"/>
</dbReference>
<dbReference type="InterPro" id="IPR013651">
    <property type="entry name" value="ATP-grasp_RimK-type"/>
</dbReference>
<evidence type="ECO:0000259" key="4">
    <source>
        <dbReference type="PROSITE" id="PS50975"/>
    </source>
</evidence>
<dbReference type="EMBL" id="CP159578">
    <property type="protein sequence ID" value="XCJ79172.1"/>
    <property type="molecule type" value="Genomic_DNA"/>
</dbReference>
<feature type="domain" description="ATP-grasp" evidence="4">
    <location>
        <begin position="75"/>
        <end position="255"/>
    </location>
</feature>
<feature type="region of interest" description="Disordered" evidence="3">
    <location>
        <begin position="263"/>
        <end position="283"/>
    </location>
</feature>
<evidence type="ECO:0000256" key="3">
    <source>
        <dbReference type="SAM" id="MobiDB-lite"/>
    </source>
</evidence>
<proteinExistence type="predicted"/>
<keyword evidence="2" id="KW-0067">ATP-binding</keyword>
<accession>A0AB74UDQ3</accession>
<evidence type="ECO:0000256" key="2">
    <source>
        <dbReference type="PROSITE-ProRule" id="PRU00409"/>
    </source>
</evidence>
<evidence type="ECO:0000256" key="1">
    <source>
        <dbReference type="ARBA" id="ARBA00023211"/>
    </source>
</evidence>
<dbReference type="GO" id="GO:0046872">
    <property type="term" value="F:metal ion binding"/>
    <property type="evidence" value="ECO:0007669"/>
    <property type="project" value="InterPro"/>
</dbReference>
<dbReference type="GO" id="GO:0005524">
    <property type="term" value="F:ATP binding"/>
    <property type="evidence" value="ECO:0007669"/>
    <property type="project" value="UniProtKB-UniRule"/>
</dbReference>
<reference evidence="5" key="1">
    <citation type="submission" date="2024-06" db="EMBL/GenBank/DDBJ databases">
        <title>Complete genome of Salinicola endophyticus HNIBRBA4755.</title>
        <authorList>
            <person name="Shin S.Y."/>
            <person name="Kang H."/>
            <person name="Song J."/>
        </authorList>
    </citation>
    <scope>NUCLEOTIDE SEQUENCE</scope>
    <source>
        <strain evidence="5">HNIBRBA4755</strain>
    </source>
</reference>
<dbReference type="GO" id="GO:0005737">
    <property type="term" value="C:cytoplasm"/>
    <property type="evidence" value="ECO:0007669"/>
    <property type="project" value="TreeGrafter"/>
</dbReference>
<dbReference type="GO" id="GO:0009432">
    <property type="term" value="P:SOS response"/>
    <property type="evidence" value="ECO:0007669"/>
    <property type="project" value="TreeGrafter"/>
</dbReference>